<organism evidence="2 3">
    <name type="scientific">Aeromonas simiae</name>
    <dbReference type="NCBI Taxonomy" id="218936"/>
    <lineage>
        <taxon>Bacteria</taxon>
        <taxon>Pseudomonadati</taxon>
        <taxon>Pseudomonadota</taxon>
        <taxon>Gammaproteobacteria</taxon>
        <taxon>Aeromonadales</taxon>
        <taxon>Aeromonadaceae</taxon>
        <taxon>Aeromonas</taxon>
    </lineage>
</organism>
<keyword evidence="3" id="KW-1185">Reference proteome</keyword>
<evidence type="ECO:0000313" key="3">
    <source>
        <dbReference type="Proteomes" id="UP000594034"/>
    </source>
</evidence>
<dbReference type="InterPro" id="IPR010093">
    <property type="entry name" value="SinI_DNA-bd"/>
</dbReference>
<name>A0A5J6X1T3_9GAMM</name>
<dbReference type="KEGG" id="asim:FE240_17905"/>
<dbReference type="SUPFAM" id="SSF46955">
    <property type="entry name" value="Putative DNA-binding domain"/>
    <property type="match status" value="1"/>
</dbReference>
<gene>
    <name evidence="2" type="ORF">FE240_17905</name>
</gene>
<dbReference type="EMBL" id="CP040449">
    <property type="protein sequence ID" value="QFI56387.1"/>
    <property type="molecule type" value="Genomic_DNA"/>
</dbReference>
<dbReference type="NCBIfam" id="TIGR01764">
    <property type="entry name" value="excise"/>
    <property type="match status" value="1"/>
</dbReference>
<proteinExistence type="predicted"/>
<dbReference type="InterPro" id="IPR041657">
    <property type="entry name" value="HTH_17"/>
</dbReference>
<sequence length="79" mass="9134">MTENQLVSVLEQLQSLAIPAKEIMTINDCAIYTGLSTSYLYKLTSKKEIPFFKPMGKRVYFKRSEIDQWLLRNKQGEAS</sequence>
<dbReference type="Pfam" id="PF12728">
    <property type="entry name" value="HTH_17"/>
    <property type="match status" value="1"/>
</dbReference>
<dbReference type="Gene3D" id="3.90.105.50">
    <property type="match status" value="1"/>
</dbReference>
<accession>A0A5J6X1T3</accession>
<dbReference type="InterPro" id="IPR009061">
    <property type="entry name" value="DNA-bd_dom_put_sf"/>
</dbReference>
<reference evidence="2 3" key="1">
    <citation type="submission" date="2019-05" db="EMBL/GenBank/DDBJ databases">
        <title>OXA-830, a novel chromosomally encoded expanded-spectrum class D beta-lactamase in Aeromonas simiae.</title>
        <authorList>
            <person name="Zhou W."/>
            <person name="Chen Q."/>
        </authorList>
    </citation>
    <scope>NUCLEOTIDE SEQUENCE [LARGE SCALE GENOMIC DNA]</scope>
    <source>
        <strain evidence="2 3">A6</strain>
    </source>
</reference>
<feature type="domain" description="Helix-turn-helix" evidence="1">
    <location>
        <begin position="24"/>
        <end position="73"/>
    </location>
</feature>
<evidence type="ECO:0000259" key="1">
    <source>
        <dbReference type="Pfam" id="PF12728"/>
    </source>
</evidence>
<dbReference type="GO" id="GO:0003677">
    <property type="term" value="F:DNA binding"/>
    <property type="evidence" value="ECO:0007669"/>
    <property type="project" value="InterPro"/>
</dbReference>
<dbReference type="InterPro" id="IPR038148">
    <property type="entry name" value="Tn1545/Tn916_Xis"/>
</dbReference>
<dbReference type="AlphaFoldDB" id="A0A5J6X1T3"/>
<dbReference type="RefSeq" id="WP_069140161.1">
    <property type="nucleotide sequence ID" value="NZ_CP040449.1"/>
</dbReference>
<protein>
    <submittedName>
        <fullName evidence="2">Helix-turn-helix domain-containing protein</fullName>
    </submittedName>
</protein>
<dbReference type="Proteomes" id="UP000594034">
    <property type="component" value="Chromosome"/>
</dbReference>
<evidence type="ECO:0000313" key="2">
    <source>
        <dbReference type="EMBL" id="QFI56387.1"/>
    </source>
</evidence>